<dbReference type="InterPro" id="IPR036388">
    <property type="entry name" value="WH-like_DNA-bd_sf"/>
</dbReference>
<organism evidence="2 3">
    <name type="scientific">Peptoniphilus duerdenii ATCC BAA-1640</name>
    <dbReference type="NCBI Taxonomy" id="862517"/>
    <lineage>
        <taxon>Bacteria</taxon>
        <taxon>Bacillati</taxon>
        <taxon>Bacillota</taxon>
        <taxon>Tissierellia</taxon>
        <taxon>Tissierellales</taxon>
        <taxon>Peptoniphilaceae</taxon>
        <taxon>Peptoniphilus</taxon>
    </lineage>
</organism>
<accession>E0NMF9</accession>
<sequence>MTEMKLTKMQIEYLLFLKNNPRKRTITDASKYFDCSKVNAKKIMDRMLVLGLLYKDTNDFHLTKIGEKFANEYNQILEDSKTILRHILKMDDEEVLKVSDELIHLENLREIIKDYSSHIKKIEKLKNKVKNEELLKVYSNTSSEINLTVYKVSENNKNSFVENSMAMMGFEKEVEIIVEDEEYLCLKTKMIEKIQNGFKKKSMPIFLIYEDEKGEHTIDVKDGIFRIPLKIIKFWNNLGSGILQASVNLKIKTHIGFAAHIGKANFVFSVNLY</sequence>
<dbReference type="RefSeq" id="WP_008902171.1">
    <property type="nucleotide sequence ID" value="NZ_GL397071.1"/>
</dbReference>
<gene>
    <name evidence="2" type="ORF">HMPREF9225_1381</name>
</gene>
<dbReference type="HOGENOM" id="CLU_1018825_0_0_9"/>
<dbReference type="STRING" id="862517.HMPREF9225_1381"/>
<dbReference type="OrthoDB" id="1698055at2"/>
<dbReference type="InterPro" id="IPR036390">
    <property type="entry name" value="WH_DNA-bd_sf"/>
</dbReference>
<dbReference type="EMBL" id="AEEH01000046">
    <property type="protein sequence ID" value="EFM25022.1"/>
    <property type="molecule type" value="Genomic_DNA"/>
</dbReference>
<dbReference type="AlphaFoldDB" id="E0NMF9"/>
<keyword evidence="1" id="KW-0175">Coiled coil</keyword>
<feature type="coiled-coil region" evidence="1">
    <location>
        <begin position="105"/>
        <end position="135"/>
    </location>
</feature>
<dbReference type="Gene3D" id="1.10.10.10">
    <property type="entry name" value="Winged helix-like DNA-binding domain superfamily/Winged helix DNA-binding domain"/>
    <property type="match status" value="1"/>
</dbReference>
<evidence type="ECO:0000313" key="2">
    <source>
        <dbReference type="EMBL" id="EFM25022.1"/>
    </source>
</evidence>
<protein>
    <submittedName>
        <fullName evidence="2">Uncharacterized protein</fullName>
    </submittedName>
</protein>
<reference evidence="2 3" key="1">
    <citation type="submission" date="2010-07" db="EMBL/GenBank/DDBJ databases">
        <authorList>
            <person name="Muzny D."/>
            <person name="Qin X."/>
            <person name="Deng J."/>
            <person name="Jiang H."/>
            <person name="Liu Y."/>
            <person name="Qu J."/>
            <person name="Song X.-Z."/>
            <person name="Zhang L."/>
            <person name="Thornton R."/>
            <person name="Coyle M."/>
            <person name="Francisco L."/>
            <person name="Jackson L."/>
            <person name="Javaid M."/>
            <person name="Korchina V."/>
            <person name="Kovar C."/>
            <person name="Mata R."/>
            <person name="Mathew T."/>
            <person name="Ngo R."/>
            <person name="Nguyen L."/>
            <person name="Nguyen N."/>
            <person name="Okwuonu G."/>
            <person name="Ongeri F."/>
            <person name="Pham C."/>
            <person name="Simmons D."/>
            <person name="Wilczek-Boney K."/>
            <person name="Hale W."/>
            <person name="Jakkamsetti A."/>
            <person name="Pham P."/>
            <person name="Ruth R."/>
            <person name="San Lucas F."/>
            <person name="Warren J."/>
            <person name="Zhang J."/>
            <person name="Zhao Z."/>
            <person name="Zhou C."/>
            <person name="Zhu D."/>
            <person name="Lee S."/>
            <person name="Bess C."/>
            <person name="Blankenburg K."/>
            <person name="Forbes L."/>
            <person name="Fu Q."/>
            <person name="Gubbala S."/>
            <person name="Hirani K."/>
            <person name="Jayaseelan J.C."/>
            <person name="Lara F."/>
            <person name="Munidasa M."/>
            <person name="Palculict T."/>
            <person name="Patil S."/>
            <person name="Pu L.-L."/>
            <person name="Saada N."/>
            <person name="Tang L."/>
            <person name="Weissenberger G."/>
            <person name="Zhu Y."/>
            <person name="Hemphill L."/>
            <person name="Shang Y."/>
            <person name="Youmans B."/>
            <person name="Ayvaz T."/>
            <person name="Ross M."/>
            <person name="Santibanez J."/>
            <person name="Aqrawi P."/>
            <person name="Gross S."/>
            <person name="Joshi V."/>
            <person name="Fowler G."/>
            <person name="Nazareth L."/>
            <person name="Reid J."/>
            <person name="Worley K."/>
            <person name="Petrosino J."/>
            <person name="Highlander S."/>
            <person name="Gibbs R."/>
        </authorList>
    </citation>
    <scope>NUCLEOTIDE SEQUENCE [LARGE SCALE GENOMIC DNA]</scope>
    <source>
        <strain evidence="2 3">ATCC BAA-1640</strain>
    </source>
</reference>
<dbReference type="SUPFAM" id="SSF46785">
    <property type="entry name" value="Winged helix' DNA-binding domain"/>
    <property type="match status" value="1"/>
</dbReference>
<evidence type="ECO:0000256" key="1">
    <source>
        <dbReference type="SAM" id="Coils"/>
    </source>
</evidence>
<comment type="caution">
    <text evidence="2">The sequence shown here is derived from an EMBL/GenBank/DDBJ whole genome shotgun (WGS) entry which is preliminary data.</text>
</comment>
<proteinExistence type="predicted"/>
<name>E0NMF9_9FIRM</name>
<dbReference type="Proteomes" id="UP000003280">
    <property type="component" value="Unassembled WGS sequence"/>
</dbReference>
<evidence type="ECO:0000313" key="3">
    <source>
        <dbReference type="Proteomes" id="UP000003280"/>
    </source>
</evidence>
<keyword evidence="3" id="KW-1185">Reference proteome</keyword>